<feature type="transmembrane region" description="Helical" evidence="9">
    <location>
        <begin position="247"/>
        <end position="268"/>
    </location>
</feature>
<dbReference type="EMBL" id="CAEQ01001278">
    <property type="protein sequence ID" value="CCD13773.1"/>
    <property type="molecule type" value="Genomic_DNA"/>
</dbReference>
<dbReference type="OMA" id="YDSWSCA"/>
<dbReference type="FunFam" id="1.20.120.1780:FF:000001">
    <property type="entry name" value="4-hydroxybenzoate octaprenyltransferase"/>
    <property type="match status" value="1"/>
</dbReference>
<feature type="transmembrane region" description="Helical" evidence="9">
    <location>
        <begin position="294"/>
        <end position="313"/>
    </location>
</feature>
<dbReference type="GO" id="GO:0005743">
    <property type="term" value="C:mitochondrial inner membrane"/>
    <property type="evidence" value="ECO:0007669"/>
    <property type="project" value="UniProtKB-SubCell"/>
</dbReference>
<feature type="transmembrane region" description="Helical" evidence="9">
    <location>
        <begin position="352"/>
        <end position="373"/>
    </location>
</feature>
<evidence type="ECO:0000256" key="9">
    <source>
        <dbReference type="HAMAP-Rule" id="MF_03189"/>
    </source>
</evidence>
<comment type="catalytic activity">
    <reaction evidence="9">
        <text>an all-trans-polyprenyl diphosphate + 4-hydroxybenzoate = a 4-hydroxy-3-(all-trans-polyprenyl)benzoate + diphosphate</text>
        <dbReference type="Rhea" id="RHEA:44504"/>
        <dbReference type="Rhea" id="RHEA-COMP:9514"/>
        <dbReference type="Rhea" id="RHEA-COMP:9564"/>
        <dbReference type="ChEBI" id="CHEBI:17879"/>
        <dbReference type="ChEBI" id="CHEBI:33019"/>
        <dbReference type="ChEBI" id="CHEBI:58914"/>
        <dbReference type="ChEBI" id="CHEBI:78396"/>
        <dbReference type="EC" id="2.5.1.39"/>
    </reaction>
</comment>
<reference evidence="10 11" key="2">
    <citation type="journal article" date="2012" name="Proc. Natl. Acad. Sci. U.S.A.">
        <title>Antigenic diversity is generated by distinct evolutionary mechanisms in African trypanosome species.</title>
        <authorList>
            <person name="Jackson A.P."/>
            <person name="Berry A."/>
            <person name="Aslett M."/>
            <person name="Allison H.C."/>
            <person name="Burton P."/>
            <person name="Vavrova-Anderson J."/>
            <person name="Brown R."/>
            <person name="Browne H."/>
            <person name="Corton N."/>
            <person name="Hauser H."/>
            <person name="Gamble J."/>
            <person name="Gilderthorp R."/>
            <person name="Marcello L."/>
            <person name="McQuillan J."/>
            <person name="Otto T.D."/>
            <person name="Quail M.A."/>
            <person name="Sanders M.J."/>
            <person name="van Tonder A."/>
            <person name="Ginger M.L."/>
            <person name="Field M.C."/>
            <person name="Barry J.D."/>
            <person name="Hertz-Fowler C."/>
            <person name="Berriman M."/>
        </authorList>
    </citation>
    <scope>NUCLEOTIDE SEQUENCE [LARGE SCALE GENOMIC DNA]</scope>
    <source>
        <strain evidence="10 11">IL3000</strain>
    </source>
</reference>
<evidence type="ECO:0000256" key="6">
    <source>
        <dbReference type="ARBA" id="ARBA00022692"/>
    </source>
</evidence>
<dbReference type="PANTHER" id="PTHR11048:SF28">
    <property type="entry name" value="4-HYDROXYBENZOATE POLYPRENYLTRANSFERASE, MITOCHONDRIAL"/>
    <property type="match status" value="1"/>
</dbReference>
<dbReference type="Gene3D" id="1.10.357.140">
    <property type="entry name" value="UbiA prenyltransferase"/>
    <property type="match status" value="1"/>
</dbReference>
<feature type="transmembrane region" description="Helical" evidence="9">
    <location>
        <begin position="86"/>
        <end position="111"/>
    </location>
</feature>
<dbReference type="InterPro" id="IPR000537">
    <property type="entry name" value="UbiA_prenyltransferase"/>
</dbReference>
<evidence type="ECO:0000256" key="5">
    <source>
        <dbReference type="ARBA" id="ARBA00022679"/>
    </source>
</evidence>
<dbReference type="InterPro" id="IPR044878">
    <property type="entry name" value="UbiA_sf"/>
</dbReference>
<feature type="transmembrane region" description="Helical" evidence="9">
    <location>
        <begin position="117"/>
        <end position="139"/>
    </location>
</feature>
<keyword evidence="8 9" id="KW-0472">Membrane</keyword>
<proteinExistence type="inferred from homology"/>
<dbReference type="GO" id="GO:0008299">
    <property type="term" value="P:isoprenoid biosynthetic process"/>
    <property type="evidence" value="ECO:0007669"/>
    <property type="project" value="UniProtKB-UniRule"/>
</dbReference>
<protein>
    <recommendedName>
        <fullName evidence="9">4-hydroxybenzoate polyprenyltransferase, mitochondrial</fullName>
        <shortName evidence="9">4-HB polyprenyltransferase</shortName>
        <ecNumber evidence="9">2.5.1.39</ecNumber>
    </recommendedName>
    <alternativeName>
        <fullName evidence="9">Para-hydroxybenzoate--polyprenyltransferase</fullName>
        <shortName evidence="9">PHB:PPT</shortName>
        <shortName evidence="9">PHB:polyprenyltransferase</shortName>
    </alternativeName>
</protein>
<comment type="cofactor">
    <cofactor evidence="1 9">
        <name>Mg(2+)</name>
        <dbReference type="ChEBI" id="CHEBI:18420"/>
    </cofactor>
</comment>
<dbReference type="InterPro" id="IPR039653">
    <property type="entry name" value="Prenyltransferase"/>
</dbReference>
<dbReference type="GO" id="GO:0006744">
    <property type="term" value="P:ubiquinone biosynthetic process"/>
    <property type="evidence" value="ECO:0007669"/>
    <property type="project" value="UniProtKB-UniRule"/>
</dbReference>
<keyword evidence="9" id="KW-0496">Mitochondrion</keyword>
<keyword evidence="11" id="KW-1185">Reference proteome</keyword>
<name>F9W982_TRYCI</name>
<dbReference type="VEuPathDB" id="TriTrypDB:TcIL3000_0_44740"/>
<keyword evidence="6 9" id="KW-0812">Transmembrane</keyword>
<dbReference type="FunFam" id="1.10.357.140:FF:000008">
    <property type="entry name" value="4-hydroxybenzoate octaprenyltransferase"/>
    <property type="match status" value="1"/>
</dbReference>
<organism evidence="10 11">
    <name type="scientific">Trypanosoma congolense (strain IL3000)</name>
    <dbReference type="NCBI Taxonomy" id="1068625"/>
    <lineage>
        <taxon>Eukaryota</taxon>
        <taxon>Discoba</taxon>
        <taxon>Euglenozoa</taxon>
        <taxon>Kinetoplastea</taxon>
        <taxon>Metakinetoplastina</taxon>
        <taxon>Trypanosomatida</taxon>
        <taxon>Trypanosomatidae</taxon>
        <taxon>Trypanosoma</taxon>
        <taxon>Nannomonas</taxon>
    </lineage>
</organism>
<comment type="pathway">
    <text evidence="9">Cofactor biosynthesis; ubiquinone biosynthesis.</text>
</comment>
<evidence type="ECO:0000256" key="4">
    <source>
        <dbReference type="ARBA" id="ARBA00005985"/>
    </source>
</evidence>
<reference evidence="11" key="1">
    <citation type="submission" date="2011-07" db="EMBL/GenBank/DDBJ databases">
        <title>Divergent evolution of antigenic variation in African trypanosomes.</title>
        <authorList>
            <person name="Jackson A.P."/>
            <person name="Berry A."/>
            <person name="Allison H.C."/>
            <person name="Burton P."/>
            <person name="Anderson J."/>
            <person name="Aslett M."/>
            <person name="Brown R."/>
            <person name="Corton N."/>
            <person name="Harris D."/>
            <person name="Hauser H."/>
            <person name="Gamble J."/>
            <person name="Gilderthorp R."/>
            <person name="McQuillan J."/>
            <person name="Quail M.A."/>
            <person name="Sanders M."/>
            <person name="Van Tonder A."/>
            <person name="Ginger M.L."/>
            <person name="Donelson J.E."/>
            <person name="Field M.C."/>
            <person name="Barry J.D."/>
            <person name="Berriman M."/>
            <person name="Hertz-Fowler C."/>
        </authorList>
    </citation>
    <scope>NUCLEOTIDE SEQUENCE [LARGE SCALE GENOMIC DNA]</scope>
    <source>
        <strain evidence="11">IL3000</strain>
    </source>
</reference>
<evidence type="ECO:0000313" key="10">
    <source>
        <dbReference type="EMBL" id="CCD13773.1"/>
    </source>
</evidence>
<dbReference type="HAMAP" id="MF_01635">
    <property type="entry name" value="UbiA"/>
    <property type="match status" value="1"/>
</dbReference>
<sequence>MMRRTLFLRRVPRSWTKDAIGKSTAHFPDSVRVDPMEGRTAANSPKESRVWSMDDAQVPGRRRAPRHIEWATQKVRVWAKLARIDIAAGALLLVQPCYWGASLAVTQALVWEGADPVVLFAPFIPVHLLVLFAAGAFFARSAGCIINDMWDRDIDRMVERTRTRPLASGAIGMKEASGLLVTFLGFAFVIALNLSPVALVSALAMTPIAAIYPFMKRVTYMPQLFLGLCFNGGIFVGYAAVLNRIDFAVTLPIYCSAVLWTILYDTIYAYQDRADDLKCGVKSSAILIGDRKHILTFMIFPIGAGILISGLMVSQSLPFYISVFLCIWYLQGVVDNVNIYDRWSCGVGFRRNVRFAFFVLLSMCLGNVLWALASEHQPEQDAKSNTVSEKSALMKFLLLNRDAEPMPYNVEDVRWVDRFAHPAFIVAQQARSRGEEEPLVVPAWMRREYFGENVGTIMRFLGVDEETIQAWQKWWYAQLDHYNMFSSIAI</sequence>
<dbReference type="PANTHER" id="PTHR11048">
    <property type="entry name" value="PRENYLTRANSFERASES"/>
    <property type="match status" value="1"/>
</dbReference>
<feature type="transmembrane region" description="Helical" evidence="9">
    <location>
        <begin position="224"/>
        <end position="241"/>
    </location>
</feature>
<dbReference type="InterPro" id="IPR030470">
    <property type="entry name" value="UbiA_prenylTrfase_CS"/>
</dbReference>
<keyword evidence="9" id="KW-0999">Mitochondrion inner membrane</keyword>
<keyword evidence="5 9" id="KW-0808">Transferase</keyword>
<comment type="subcellular location">
    <subcellularLocation>
        <location evidence="2">Membrane</location>
        <topology evidence="2">Multi-pass membrane protein</topology>
    </subcellularLocation>
    <subcellularLocation>
        <location evidence="9">Mitochondrion inner membrane</location>
        <topology evidence="9">Multi-pass membrane protein</topology>
        <orientation evidence="9">Matrix side</orientation>
    </subcellularLocation>
</comment>
<dbReference type="UniPathway" id="UPA00232"/>
<evidence type="ECO:0000256" key="2">
    <source>
        <dbReference type="ARBA" id="ARBA00004141"/>
    </source>
</evidence>
<dbReference type="GO" id="GO:0008412">
    <property type="term" value="F:4-hydroxybenzoate polyprenyltransferase activity"/>
    <property type="evidence" value="ECO:0007669"/>
    <property type="project" value="UniProtKB-EC"/>
</dbReference>
<dbReference type="AlphaFoldDB" id="F9W982"/>
<feature type="transmembrane region" description="Helical" evidence="9">
    <location>
        <begin position="319"/>
        <end position="340"/>
    </location>
</feature>
<keyword evidence="9" id="KW-0414">Isoprene biosynthesis</keyword>
<evidence type="ECO:0000256" key="1">
    <source>
        <dbReference type="ARBA" id="ARBA00001946"/>
    </source>
</evidence>
<comment type="pathway">
    <text evidence="3">Secondary metabolite biosynthesis.</text>
</comment>
<evidence type="ECO:0000256" key="3">
    <source>
        <dbReference type="ARBA" id="ARBA00005179"/>
    </source>
</evidence>
<comment type="function">
    <text evidence="9">Catalyzes the prenylation of para-hydroxybenzoate (PHB) with an all-trans polyprenyl group. Mediates the second step in the final reaction sequence of coenzyme Q (CoQ) biosynthesis, which is the condensation of the polyisoprenoid side chain with PHB, generating the first membrane-bound Q intermediate.</text>
</comment>
<dbReference type="InterPro" id="IPR006370">
    <property type="entry name" value="HB_polyprenyltransferase-like"/>
</dbReference>
<dbReference type="Pfam" id="PF01040">
    <property type="entry name" value="UbiA"/>
    <property type="match status" value="1"/>
</dbReference>
<evidence type="ECO:0000313" key="11">
    <source>
        <dbReference type="Proteomes" id="UP000000702"/>
    </source>
</evidence>
<dbReference type="PROSITE" id="PS00943">
    <property type="entry name" value="UBIA"/>
    <property type="match status" value="1"/>
</dbReference>
<comment type="caution">
    <text evidence="10">The sequence shown here is derived from an EMBL/GenBank/DDBJ whole genome shotgun (WGS) entry which is preliminary data.</text>
</comment>
<gene>
    <name evidence="10" type="ORF">TCIL3000_0_44740</name>
</gene>
<comment type="similarity">
    <text evidence="4 9">Belongs to the UbiA prenyltransferase family.</text>
</comment>
<dbReference type="EC" id="2.5.1.39" evidence="9"/>
<dbReference type="Proteomes" id="UP000000702">
    <property type="component" value="Unassembled WGS sequence"/>
</dbReference>
<evidence type="ECO:0000256" key="7">
    <source>
        <dbReference type="ARBA" id="ARBA00022989"/>
    </source>
</evidence>
<dbReference type="CDD" id="cd13959">
    <property type="entry name" value="PT_UbiA_COQ2"/>
    <property type="match status" value="1"/>
</dbReference>
<keyword evidence="9" id="KW-0831">Ubiquinone biosynthesis</keyword>
<accession>F9W982</accession>
<keyword evidence="7 9" id="KW-1133">Transmembrane helix</keyword>
<evidence type="ECO:0000256" key="8">
    <source>
        <dbReference type="ARBA" id="ARBA00023136"/>
    </source>
</evidence>